<dbReference type="Proteomes" id="UP001162640">
    <property type="component" value="Unassembled WGS sequence"/>
</dbReference>
<dbReference type="Gene3D" id="3.90.1200.10">
    <property type="match status" value="1"/>
</dbReference>
<gene>
    <name evidence="1" type="ORF">TL16_g12755</name>
</gene>
<organism evidence="1 2">
    <name type="scientific">Triparma laevis f. inornata</name>
    <dbReference type="NCBI Taxonomy" id="1714386"/>
    <lineage>
        <taxon>Eukaryota</taxon>
        <taxon>Sar</taxon>
        <taxon>Stramenopiles</taxon>
        <taxon>Ochrophyta</taxon>
        <taxon>Bolidophyceae</taxon>
        <taxon>Parmales</taxon>
        <taxon>Triparmaceae</taxon>
        <taxon>Triparma</taxon>
    </lineage>
</organism>
<protein>
    <submittedName>
        <fullName evidence="1">Uncharacterized protein</fullName>
    </submittedName>
</protein>
<sequence>MPYLGKAPFTIASIQPLVPGLIISTITKEDPIESLISSSSSSSSSSDNISTVQVASLRAEDVRGNKLEFVSKRSKQRNSSSGVVSASFERDMAERLNECYFYLHYSDFYHTASVTIPKAWSIKVLPPPNPNHRQTTNIRDATSISLLLSNLSTTSASFPGTSTLKLDYYQTVSALTYLAEFHAIHWESKDEESTIFSFGGHGNSDYDLTQGESSGSWGDLGEKLYEMRIPLRKKIKNNLLCSRKHRTIVHGYFSSKNLIIYPNTSEDNGYPKIACTDFKLAGLGYGVYDVAILLGKVLNTVRSNATIV</sequence>
<dbReference type="SUPFAM" id="SSF56112">
    <property type="entry name" value="Protein kinase-like (PK-like)"/>
    <property type="match status" value="1"/>
</dbReference>
<dbReference type="EMBL" id="BLQM01000538">
    <property type="protein sequence ID" value="GMH93906.1"/>
    <property type="molecule type" value="Genomic_DNA"/>
</dbReference>
<comment type="caution">
    <text evidence="1">The sequence shown here is derived from an EMBL/GenBank/DDBJ whole genome shotgun (WGS) entry which is preliminary data.</text>
</comment>
<name>A0A9W7BP28_9STRA</name>
<reference evidence="2" key="1">
    <citation type="journal article" date="2023" name="Commun. Biol.">
        <title>Genome analysis of Parmales, the sister group of diatoms, reveals the evolutionary specialization of diatoms from phago-mixotrophs to photoautotrophs.</title>
        <authorList>
            <person name="Ban H."/>
            <person name="Sato S."/>
            <person name="Yoshikawa S."/>
            <person name="Yamada K."/>
            <person name="Nakamura Y."/>
            <person name="Ichinomiya M."/>
            <person name="Sato N."/>
            <person name="Blanc-Mathieu R."/>
            <person name="Endo H."/>
            <person name="Kuwata A."/>
            <person name="Ogata H."/>
        </authorList>
    </citation>
    <scope>NUCLEOTIDE SEQUENCE [LARGE SCALE GENOMIC DNA]</scope>
</reference>
<dbReference type="InterPro" id="IPR011009">
    <property type="entry name" value="Kinase-like_dom_sf"/>
</dbReference>
<proteinExistence type="predicted"/>
<dbReference type="AlphaFoldDB" id="A0A9W7BP28"/>
<evidence type="ECO:0000313" key="1">
    <source>
        <dbReference type="EMBL" id="GMH93906.1"/>
    </source>
</evidence>
<accession>A0A9W7BP28</accession>
<evidence type="ECO:0000313" key="2">
    <source>
        <dbReference type="Proteomes" id="UP001162640"/>
    </source>
</evidence>